<dbReference type="GeneID" id="98145816"/>
<dbReference type="InterPro" id="IPR041679">
    <property type="entry name" value="DNA2/NAM7-like_C"/>
</dbReference>
<evidence type="ECO:0000259" key="5">
    <source>
        <dbReference type="Pfam" id="PF13087"/>
    </source>
</evidence>
<keyword evidence="4" id="KW-0067">ATP-binding</keyword>
<dbReference type="EMBL" id="JBFXLQ010000001">
    <property type="protein sequence ID" value="KAL2872774.1"/>
    <property type="molecule type" value="Genomic_DNA"/>
</dbReference>
<dbReference type="Proteomes" id="UP001610432">
    <property type="component" value="Unassembled WGS sequence"/>
</dbReference>
<keyword evidence="1" id="KW-0547">Nucleotide-binding</keyword>
<proteinExistence type="predicted"/>
<keyword evidence="2 6" id="KW-0378">Hydrolase</keyword>
<organism evidence="6 7">
    <name type="scientific">Aspergillus lucknowensis</name>
    <dbReference type="NCBI Taxonomy" id="176173"/>
    <lineage>
        <taxon>Eukaryota</taxon>
        <taxon>Fungi</taxon>
        <taxon>Dikarya</taxon>
        <taxon>Ascomycota</taxon>
        <taxon>Pezizomycotina</taxon>
        <taxon>Eurotiomycetes</taxon>
        <taxon>Eurotiomycetidae</taxon>
        <taxon>Eurotiales</taxon>
        <taxon>Aspergillaceae</taxon>
        <taxon>Aspergillus</taxon>
        <taxon>Aspergillus subgen. Nidulantes</taxon>
    </lineage>
</organism>
<keyword evidence="3" id="KW-0347">Helicase</keyword>
<accession>A0ABR4M849</accession>
<dbReference type="Pfam" id="PF13245">
    <property type="entry name" value="AAA_19"/>
    <property type="match status" value="1"/>
</dbReference>
<evidence type="ECO:0000313" key="6">
    <source>
        <dbReference type="EMBL" id="KAL2872774.1"/>
    </source>
</evidence>
<dbReference type="InterPro" id="IPR050534">
    <property type="entry name" value="Coronavir_polyprotein_1ab"/>
</dbReference>
<evidence type="ECO:0000256" key="4">
    <source>
        <dbReference type="ARBA" id="ARBA00022840"/>
    </source>
</evidence>
<dbReference type="RefSeq" id="XP_070891752.1">
    <property type="nucleotide sequence ID" value="XM_071030744.1"/>
</dbReference>
<evidence type="ECO:0000256" key="3">
    <source>
        <dbReference type="ARBA" id="ARBA00022806"/>
    </source>
</evidence>
<gene>
    <name evidence="6" type="ORF">BJX67DRAFT_369301</name>
</gene>
<evidence type="ECO:0000256" key="1">
    <source>
        <dbReference type="ARBA" id="ARBA00022741"/>
    </source>
</evidence>
<sequence length="794" mass="89405">MSTFLFSKGGSTVKFPVKSIRYHGLEEDISAAQQIAIDPAIHVLLSSAFIKIRQGASTDGGRSRSFWNVTFHIAQITVVSLKIEQSQLVYTFKSNFDLKGEPDTQNPDGLQRPSEYALATVDFLNKVVEMTLGLPSAKLWEKQSELVCQALRGHRFTISDRESEYIAVNREAINKEAEEEHKSLAVRGCRVKAVTVGERILLGIWPKEERPFRLYRGCSLILRKNHRIRGEKGAREDWTASVTEDAPKFIALLDAPVYAVLMNEVDVKLVDQVDEDDVQVHVVANPITQTQMLEATRKLSEHWGEENFDAMCREFETQETILPSGKKHKLPLTSMFLASTPRVNTHDPLVPLTNLETLVPANWRLNDAQIRATTQLLTHSFSLVVGPPGTGKTRTIAAAPMFITQILRCESVGEAKLAILVLTHDGGSQLMRLRSRADSEARLFAELTSPHDDVEQIIARANEQPGKFRHFLNGIQSIRTSGRVKSQFREFNRQRRELIESTMENVRVVVALPLNVKEMLRREFNPEFVIFDDASFFRDPEIFHVLGQLRADARVLFVGDHRQLSPPVFTKPGEIAWSTLAFERLVKKNYHQTQLNVSYRSHSILYHATSVAYYEAQVQSFHDKPSRNTGINRVNPLVAQLGDQTWTLRGLSHFVHLAHVKADTQKDASGSLFHAGARDILIMSPYRAQVGLVQRVWEQMNSNREVRPRVQTVDASQGSEAEVVIVLITRNFGSAGFLTSSKRTNVMLSRACTAQYVVGALGCGPRREFGRFCTYLDEADHVLGKTDYVISPAR</sequence>
<feature type="domain" description="DNA2/NAM7 helicase-like C-terminal" evidence="5">
    <location>
        <begin position="581"/>
        <end position="760"/>
    </location>
</feature>
<dbReference type="Pfam" id="PF13087">
    <property type="entry name" value="AAA_12"/>
    <property type="match status" value="1"/>
</dbReference>
<comment type="caution">
    <text evidence="6">The sequence shown here is derived from an EMBL/GenBank/DDBJ whole genome shotgun (WGS) entry which is preliminary data.</text>
</comment>
<dbReference type="InterPro" id="IPR027417">
    <property type="entry name" value="P-loop_NTPase"/>
</dbReference>
<reference evidence="6 7" key="1">
    <citation type="submission" date="2024-07" db="EMBL/GenBank/DDBJ databases">
        <title>Section-level genome sequencing and comparative genomics of Aspergillus sections Usti and Cavernicolus.</title>
        <authorList>
            <consortium name="Lawrence Berkeley National Laboratory"/>
            <person name="Nybo J.L."/>
            <person name="Vesth T.C."/>
            <person name="Theobald S."/>
            <person name="Frisvad J.C."/>
            <person name="Larsen T.O."/>
            <person name="Kjaerboelling I."/>
            <person name="Rothschild-Mancinelli K."/>
            <person name="Lyhne E.K."/>
            <person name="Kogle M.E."/>
            <person name="Barry K."/>
            <person name="Clum A."/>
            <person name="Na H."/>
            <person name="Ledsgaard L."/>
            <person name="Lin J."/>
            <person name="Lipzen A."/>
            <person name="Kuo A."/>
            <person name="Riley R."/>
            <person name="Mondo S."/>
            <person name="Labutti K."/>
            <person name="Haridas S."/>
            <person name="Pangalinan J."/>
            <person name="Salamov A.A."/>
            <person name="Simmons B.A."/>
            <person name="Magnuson J.K."/>
            <person name="Chen J."/>
            <person name="Drula E."/>
            <person name="Henrissat B."/>
            <person name="Wiebenga A."/>
            <person name="Lubbers R.J."/>
            <person name="Gomes A.C."/>
            <person name="Macurrencykelacurrency M.R."/>
            <person name="Stajich J."/>
            <person name="Grigoriev I.V."/>
            <person name="Mortensen U.H."/>
            <person name="De Vries R.P."/>
            <person name="Baker S.E."/>
            <person name="Andersen M.R."/>
        </authorList>
    </citation>
    <scope>NUCLEOTIDE SEQUENCE [LARGE SCALE GENOMIC DNA]</scope>
    <source>
        <strain evidence="6 7">CBS 449.75</strain>
    </source>
</reference>
<dbReference type="SUPFAM" id="SSF52540">
    <property type="entry name" value="P-loop containing nucleoside triphosphate hydrolases"/>
    <property type="match status" value="1"/>
</dbReference>
<dbReference type="GO" id="GO:0016787">
    <property type="term" value="F:hydrolase activity"/>
    <property type="evidence" value="ECO:0007669"/>
    <property type="project" value="UniProtKB-KW"/>
</dbReference>
<name>A0ABR4M849_9EURO</name>
<evidence type="ECO:0000313" key="7">
    <source>
        <dbReference type="Proteomes" id="UP001610432"/>
    </source>
</evidence>
<evidence type="ECO:0000256" key="2">
    <source>
        <dbReference type="ARBA" id="ARBA00022801"/>
    </source>
</evidence>
<dbReference type="PANTHER" id="PTHR43788">
    <property type="entry name" value="DNA2/NAM7 HELICASE FAMILY MEMBER"/>
    <property type="match status" value="1"/>
</dbReference>
<dbReference type="Gene3D" id="3.40.50.300">
    <property type="entry name" value="P-loop containing nucleotide triphosphate hydrolases"/>
    <property type="match status" value="2"/>
</dbReference>
<dbReference type="PANTHER" id="PTHR43788:SF8">
    <property type="entry name" value="DNA-BINDING PROTEIN SMUBP-2"/>
    <property type="match status" value="1"/>
</dbReference>
<protein>
    <submittedName>
        <fullName evidence="6">P-loop containing nucleoside triphosphate hydrolase protein</fullName>
    </submittedName>
</protein>
<keyword evidence="7" id="KW-1185">Reference proteome</keyword>